<feature type="active site" description="Proton acceptor" evidence="6">
    <location>
        <position position="322"/>
    </location>
</feature>
<comment type="pathway">
    <text evidence="1 5">Carbohydrate metabolism; hexose metabolism.</text>
</comment>
<evidence type="ECO:0000256" key="1">
    <source>
        <dbReference type="ARBA" id="ARBA00005028"/>
    </source>
</evidence>
<dbReference type="RefSeq" id="WP_085083344.1">
    <property type="nucleotide sequence ID" value="NZ_FXAK01000002.1"/>
</dbReference>
<reference evidence="8 9" key="1">
    <citation type="submission" date="2017-04" db="EMBL/GenBank/DDBJ databases">
        <authorList>
            <person name="Afonso C.L."/>
            <person name="Miller P.J."/>
            <person name="Scott M.A."/>
            <person name="Spackman E."/>
            <person name="Goraichik I."/>
            <person name="Dimitrov K.M."/>
            <person name="Suarez D.L."/>
            <person name="Swayne D.E."/>
        </authorList>
    </citation>
    <scope>NUCLEOTIDE SEQUENCE [LARGE SCALE GENOMIC DNA]</scope>
    <source>
        <strain evidence="8 9">A2P</strain>
    </source>
</reference>
<dbReference type="InterPro" id="IPR015443">
    <property type="entry name" value="Aldose_1-epimerase"/>
</dbReference>
<comment type="similarity">
    <text evidence="2 5">Belongs to the aldose epimerase family.</text>
</comment>
<evidence type="ECO:0000256" key="5">
    <source>
        <dbReference type="PIRNR" id="PIRNR005096"/>
    </source>
</evidence>
<keyword evidence="4 5" id="KW-0119">Carbohydrate metabolism</keyword>
<dbReference type="SUPFAM" id="SSF74650">
    <property type="entry name" value="Galactose mutarotase-like"/>
    <property type="match status" value="1"/>
</dbReference>
<evidence type="ECO:0000256" key="3">
    <source>
        <dbReference type="ARBA" id="ARBA00023235"/>
    </source>
</evidence>
<protein>
    <recommendedName>
        <fullName evidence="5">Aldose 1-epimerase</fullName>
        <ecNumber evidence="5">5.1.3.3</ecNumber>
    </recommendedName>
</protein>
<dbReference type="PANTHER" id="PTHR10091:SF0">
    <property type="entry name" value="GALACTOSE MUTAROTASE"/>
    <property type="match status" value="1"/>
</dbReference>
<feature type="active site" description="Proton donor" evidence="6">
    <location>
        <position position="180"/>
    </location>
</feature>
<evidence type="ECO:0000313" key="8">
    <source>
        <dbReference type="EMBL" id="SMF27823.1"/>
    </source>
</evidence>
<evidence type="ECO:0000256" key="4">
    <source>
        <dbReference type="ARBA" id="ARBA00023277"/>
    </source>
</evidence>
<evidence type="ECO:0000256" key="2">
    <source>
        <dbReference type="ARBA" id="ARBA00006206"/>
    </source>
</evidence>
<dbReference type="GO" id="GO:0004034">
    <property type="term" value="F:aldose 1-epimerase activity"/>
    <property type="evidence" value="ECO:0007669"/>
    <property type="project" value="UniProtKB-EC"/>
</dbReference>
<dbReference type="GO" id="GO:0006006">
    <property type="term" value="P:glucose metabolic process"/>
    <property type="evidence" value="ECO:0007669"/>
    <property type="project" value="TreeGrafter"/>
</dbReference>
<evidence type="ECO:0000256" key="6">
    <source>
        <dbReference type="PIRSR" id="PIRSR005096-1"/>
    </source>
</evidence>
<feature type="binding site" evidence="7">
    <location>
        <position position="252"/>
    </location>
    <ligand>
        <name>beta-D-galactose</name>
        <dbReference type="ChEBI" id="CHEBI:27667"/>
    </ligand>
</feature>
<dbReference type="Gene3D" id="2.70.98.10">
    <property type="match status" value="1"/>
</dbReference>
<dbReference type="GO" id="GO:0005737">
    <property type="term" value="C:cytoplasm"/>
    <property type="evidence" value="ECO:0007669"/>
    <property type="project" value="TreeGrafter"/>
</dbReference>
<accession>A0A1X7E5C6</accession>
<dbReference type="InterPro" id="IPR014718">
    <property type="entry name" value="GH-type_carb-bd"/>
</dbReference>
<dbReference type="InterPro" id="IPR047215">
    <property type="entry name" value="Galactose_mutarotase-like"/>
</dbReference>
<evidence type="ECO:0000313" key="9">
    <source>
        <dbReference type="Proteomes" id="UP000192936"/>
    </source>
</evidence>
<dbReference type="PANTHER" id="PTHR10091">
    <property type="entry name" value="ALDOSE-1-EPIMERASE"/>
    <property type="match status" value="1"/>
</dbReference>
<dbReference type="CDD" id="cd09019">
    <property type="entry name" value="galactose_mutarotase_like"/>
    <property type="match status" value="1"/>
</dbReference>
<dbReference type="InterPro" id="IPR011013">
    <property type="entry name" value="Gal_mutarotase_sf_dom"/>
</dbReference>
<dbReference type="STRING" id="286727.SAMN02982917_1223"/>
<gene>
    <name evidence="8" type="ORF">SAMN02982917_1223</name>
</gene>
<dbReference type="EMBL" id="FXAK01000002">
    <property type="protein sequence ID" value="SMF27823.1"/>
    <property type="molecule type" value="Genomic_DNA"/>
</dbReference>
<sequence>MATDLKRENFSATIDGKPVDLFTLRNRRGMVVRITNYGAKIEQVLVPDRDGVLGDVVQGYDGIEGAMGGQASMGSFIGRYCGRIPDGRFTLDGVAHQAAVNSPPNTLHGGQRGSRFRVFDARQLDEASLELTYVFQDGEEGFPGTLPLRLVYTVGDDNALTIAWTAVAADKTTIANFTDHTFFNLSGDPGSSILDHVATVHAGRYLALSDSAVPTGEMVDVAGTPHDFRTPTALGARIDADDRMLALGKGYDLHYVIDRPANGPAPVLHARFLHPGSGRTLEVLSTEPGLQLYTGNFLAGKAPRDVGKGGVLYTKHSAFCAEPSKFPNAVNLSSFWPSFPSTVLRPGQWTAGSIVYRFGVA</sequence>
<dbReference type="AlphaFoldDB" id="A0A1X7E5C6"/>
<proteinExistence type="inferred from homology"/>
<name>A0A1X7E5C6_9PROT</name>
<dbReference type="GO" id="GO:0033499">
    <property type="term" value="P:galactose catabolic process via UDP-galactose, Leloir pathway"/>
    <property type="evidence" value="ECO:0007669"/>
    <property type="project" value="TreeGrafter"/>
</dbReference>
<dbReference type="PIRSF" id="PIRSF005096">
    <property type="entry name" value="GALM"/>
    <property type="match status" value="1"/>
</dbReference>
<evidence type="ECO:0000256" key="7">
    <source>
        <dbReference type="PIRSR" id="PIRSR005096-2"/>
    </source>
</evidence>
<comment type="catalytic activity">
    <reaction evidence="5">
        <text>alpha-D-glucose = beta-D-glucose</text>
        <dbReference type="Rhea" id="RHEA:10264"/>
        <dbReference type="ChEBI" id="CHEBI:15903"/>
        <dbReference type="ChEBI" id="CHEBI:17925"/>
        <dbReference type="EC" id="5.1.3.3"/>
    </reaction>
</comment>
<dbReference type="GO" id="GO:0030246">
    <property type="term" value="F:carbohydrate binding"/>
    <property type="evidence" value="ECO:0007669"/>
    <property type="project" value="InterPro"/>
</dbReference>
<dbReference type="EC" id="5.1.3.3" evidence="5"/>
<dbReference type="UniPathway" id="UPA00242"/>
<organism evidence="8 9">
    <name type="scientific">Azospirillum oryzae</name>
    <dbReference type="NCBI Taxonomy" id="286727"/>
    <lineage>
        <taxon>Bacteria</taxon>
        <taxon>Pseudomonadati</taxon>
        <taxon>Pseudomonadota</taxon>
        <taxon>Alphaproteobacteria</taxon>
        <taxon>Rhodospirillales</taxon>
        <taxon>Azospirillaceae</taxon>
        <taxon>Azospirillum</taxon>
    </lineage>
</organism>
<dbReference type="OrthoDB" id="9779408at2"/>
<dbReference type="InterPro" id="IPR008183">
    <property type="entry name" value="Aldose_1/G6P_1-epimerase"/>
</dbReference>
<keyword evidence="3 5" id="KW-0413">Isomerase</keyword>
<dbReference type="Proteomes" id="UP000192936">
    <property type="component" value="Unassembled WGS sequence"/>
</dbReference>
<dbReference type="Pfam" id="PF01263">
    <property type="entry name" value="Aldose_epim"/>
    <property type="match status" value="1"/>
</dbReference>